<evidence type="ECO:0000313" key="1">
    <source>
        <dbReference type="EMBL" id="OXB94823.1"/>
    </source>
</evidence>
<dbReference type="RefSeq" id="WP_089097276.1">
    <property type="nucleotide sequence ID" value="NZ_NDYL01000001.1"/>
</dbReference>
<sequence length="113" mass="13681">MNSKTKELLQLLQDNPDRELIFMYPEEGSDHYYTLGQPKRIILDEYTIVDDIVWFRVDNQDELFDYIAEEIADKHFNEFPLSDEQNEWVNQQVRKRIDQLEWKKAIVVYIEPA</sequence>
<keyword evidence="2" id="KW-1185">Reference proteome</keyword>
<organism evidence="1 2">
    <name type="scientific">Parageobacillus galactosidasius</name>
    <dbReference type="NCBI Taxonomy" id="883812"/>
    <lineage>
        <taxon>Bacteria</taxon>
        <taxon>Bacillati</taxon>
        <taxon>Bacillota</taxon>
        <taxon>Bacilli</taxon>
        <taxon>Bacillales</taxon>
        <taxon>Anoxybacillaceae</taxon>
        <taxon>Parageobacillus</taxon>
    </lineage>
</organism>
<gene>
    <name evidence="1" type="ORF">B9L23_08145</name>
</gene>
<dbReference type="AlphaFoldDB" id="A0A226QQP8"/>
<name>A0A226QQP8_9BACL</name>
<dbReference type="Proteomes" id="UP000198394">
    <property type="component" value="Unassembled WGS sequence"/>
</dbReference>
<reference evidence="1 2" key="1">
    <citation type="submission" date="2017-04" db="EMBL/GenBank/DDBJ databases">
        <title>The genome sequence of Parageobacillus galactosidasius DSM 18751.</title>
        <authorList>
            <person name="Ramaloko W.T."/>
            <person name="Koen N."/>
            <person name="Polliack S."/>
            <person name="Aliyu H."/>
            <person name="Lebre P."/>
            <person name="Mohr T."/>
            <person name="Oswald F."/>
            <person name="Zwick M."/>
            <person name="Neumann A."/>
            <person name="Syldatk C."/>
            <person name="Cowan D."/>
            <person name="De Maayer P."/>
        </authorList>
    </citation>
    <scope>NUCLEOTIDE SEQUENCE [LARGE SCALE GENOMIC DNA]</scope>
    <source>
        <strain evidence="1 2">DSM 18751</strain>
    </source>
</reference>
<proteinExistence type="predicted"/>
<comment type="caution">
    <text evidence="1">The sequence shown here is derived from an EMBL/GenBank/DDBJ whole genome shotgun (WGS) entry which is preliminary data.</text>
</comment>
<evidence type="ECO:0000313" key="2">
    <source>
        <dbReference type="Proteomes" id="UP000198394"/>
    </source>
</evidence>
<dbReference type="EMBL" id="NDYL01000001">
    <property type="protein sequence ID" value="OXB94823.1"/>
    <property type="molecule type" value="Genomic_DNA"/>
</dbReference>
<protein>
    <submittedName>
        <fullName evidence="1">Uncharacterized protein</fullName>
    </submittedName>
</protein>
<accession>A0A226QQP8</accession>